<dbReference type="STRING" id="1860102.ACCAA_480020"/>
<evidence type="ECO:0000313" key="3">
    <source>
        <dbReference type="EMBL" id="SBT07657.1"/>
    </source>
</evidence>
<feature type="coiled-coil region" evidence="1">
    <location>
        <begin position="538"/>
        <end position="602"/>
    </location>
</feature>
<dbReference type="EMBL" id="FLQX01000125">
    <property type="protein sequence ID" value="SBT07657.1"/>
    <property type="molecule type" value="Genomic_DNA"/>
</dbReference>
<keyword evidence="2" id="KW-0472">Membrane</keyword>
<name>A0A1A8XT24_9PROT</name>
<reference evidence="3 4" key="1">
    <citation type="submission" date="2016-06" db="EMBL/GenBank/DDBJ databases">
        <authorList>
            <person name="Kjaerup R.B."/>
            <person name="Dalgaard T.S."/>
            <person name="Juul-Madsen H.R."/>
        </authorList>
    </citation>
    <scope>NUCLEOTIDE SEQUENCE [LARGE SCALE GENOMIC DNA]</scope>
    <source>
        <strain evidence="3">3</strain>
    </source>
</reference>
<dbReference type="AlphaFoldDB" id="A0A1A8XT24"/>
<evidence type="ECO:0000313" key="4">
    <source>
        <dbReference type="Proteomes" id="UP000199169"/>
    </source>
</evidence>
<organism evidence="3 4">
    <name type="scientific">Candidatus Accumulibacter aalborgensis</name>
    <dbReference type="NCBI Taxonomy" id="1860102"/>
    <lineage>
        <taxon>Bacteria</taxon>
        <taxon>Pseudomonadati</taxon>
        <taxon>Pseudomonadota</taxon>
        <taxon>Betaproteobacteria</taxon>
        <taxon>Candidatus Accumulibacter</taxon>
    </lineage>
</organism>
<keyword evidence="2" id="KW-0812">Transmembrane</keyword>
<keyword evidence="1" id="KW-0175">Coiled coil</keyword>
<evidence type="ECO:0000256" key="1">
    <source>
        <dbReference type="SAM" id="Coils"/>
    </source>
</evidence>
<proteinExistence type="predicted"/>
<dbReference type="RefSeq" id="WP_186407810.1">
    <property type="nucleotide sequence ID" value="NZ_FLQX01000125.1"/>
</dbReference>
<keyword evidence="4" id="KW-1185">Reference proteome</keyword>
<accession>A0A1A8XT24</accession>
<dbReference type="Proteomes" id="UP000199169">
    <property type="component" value="Unassembled WGS sequence"/>
</dbReference>
<feature type="transmembrane region" description="Helical" evidence="2">
    <location>
        <begin position="466"/>
        <end position="483"/>
    </location>
</feature>
<keyword evidence="2" id="KW-1133">Transmembrane helix</keyword>
<gene>
    <name evidence="3" type="ORF">ACCAA_480020</name>
</gene>
<evidence type="ECO:0000256" key="2">
    <source>
        <dbReference type="SAM" id="Phobius"/>
    </source>
</evidence>
<feature type="transmembrane region" description="Helical" evidence="2">
    <location>
        <begin position="489"/>
        <end position="507"/>
    </location>
</feature>
<sequence length="638" mass="70248">MAGIAGSLSTPREVAQQLRAIAEQLERGQAETPLVDQAEALLGLPDSAFSVVLLGLEPAARAAALAWLIGPQHHSVTIRLSEPLEMFEVRLQERGYSLETDSQGRSDFDSAAHLASALEVLGSASPDLASPIRLALAAPPALRNLHLVVTRDSATVLRSPAILGSLVNRSPVLMVAAAGDYRPTPDDLDAMQMLAGSVAGIWPLVVGPAPATAPVWLRPLAATGMTLLPVNVLGEGGSFLPDFIARGPNHPIRQALSGVALAQRGSSLVDMIQERFETDLRQLQSRQKREARLERAADVAAREQDVKLVFDRYKLQLSDEFNKLMQSLREGNRRALLKSGEIAQVLEQLLASLQAADLDRETSSKTIKLSLKTEVLADFRRRLSKALRYQLDEECVLIRDSLEETRRSAEDLLAETGAVNRSLALTPPDNRALWEPLAEMLDLDIKYRGEIPRRGFMQRLGEGRRIVFVGMMALSLVGSFVGFNVRKAAWAGVVFLLLFLGAVAFTYRSWRHEEEESFGKEIERVRESVSAEFNRVLNDILREKQSRLQQVLDDIKRQAVTRLDAALREAQLSKAQATESERRDARAKLKLIEQRLRELQGLGQQVGKLRQLVGDWFEQARDALRRSAAASGSSEAGG</sequence>
<protein>
    <submittedName>
        <fullName evidence="3">Uncharacterized protein</fullName>
    </submittedName>
</protein>